<dbReference type="SUPFAM" id="SSF56281">
    <property type="entry name" value="Metallo-hydrolase/oxidoreductase"/>
    <property type="match status" value="1"/>
</dbReference>
<dbReference type="EMBL" id="JAPWDS010000006">
    <property type="protein sequence ID" value="KAJ5494488.1"/>
    <property type="molecule type" value="Genomic_DNA"/>
</dbReference>
<evidence type="ECO:0000259" key="2">
    <source>
        <dbReference type="SMART" id="SM00849"/>
    </source>
</evidence>
<reference evidence="3" key="1">
    <citation type="submission" date="2022-12" db="EMBL/GenBank/DDBJ databases">
        <authorList>
            <person name="Petersen C."/>
        </authorList>
    </citation>
    <scope>NUCLEOTIDE SEQUENCE</scope>
    <source>
        <strain evidence="3">IBT 29495</strain>
    </source>
</reference>
<reference evidence="3" key="2">
    <citation type="journal article" date="2023" name="IMA Fungus">
        <title>Comparative genomic study of the Penicillium genus elucidates a diverse pangenome and 15 lateral gene transfer events.</title>
        <authorList>
            <person name="Petersen C."/>
            <person name="Sorensen T."/>
            <person name="Nielsen M.R."/>
            <person name="Sondergaard T.E."/>
            <person name="Sorensen J.L."/>
            <person name="Fitzpatrick D.A."/>
            <person name="Frisvad J.C."/>
            <person name="Nielsen K.L."/>
        </authorList>
    </citation>
    <scope>NUCLEOTIDE SEQUENCE</scope>
    <source>
        <strain evidence="3">IBT 29495</strain>
    </source>
</reference>
<dbReference type="GO" id="GO:0070813">
    <property type="term" value="P:hydrogen sulfide metabolic process"/>
    <property type="evidence" value="ECO:0007669"/>
    <property type="project" value="TreeGrafter"/>
</dbReference>
<dbReference type="InterPro" id="IPR051682">
    <property type="entry name" value="Mito_Persulfide_Diox"/>
</dbReference>
<dbReference type="FunFam" id="3.60.15.10:FF:000033">
    <property type="entry name" value="MBL fold metallo-hydrolase"/>
    <property type="match status" value="1"/>
</dbReference>
<dbReference type="CDD" id="cd07724">
    <property type="entry name" value="POD-like_MBL-fold"/>
    <property type="match status" value="1"/>
</dbReference>
<feature type="domain" description="Metallo-beta-lactamase" evidence="2">
    <location>
        <begin position="122"/>
        <end position="316"/>
    </location>
</feature>
<organism evidence="3 4">
    <name type="scientific">Penicillium fimorum</name>
    <dbReference type="NCBI Taxonomy" id="1882269"/>
    <lineage>
        <taxon>Eukaryota</taxon>
        <taxon>Fungi</taxon>
        <taxon>Dikarya</taxon>
        <taxon>Ascomycota</taxon>
        <taxon>Pezizomycotina</taxon>
        <taxon>Eurotiomycetes</taxon>
        <taxon>Eurotiomycetidae</taxon>
        <taxon>Eurotiales</taxon>
        <taxon>Aspergillaceae</taxon>
        <taxon>Penicillium</taxon>
    </lineage>
</organism>
<dbReference type="OrthoDB" id="449487at2759"/>
<name>A0A9W9XKF3_9EURO</name>
<proteinExistence type="predicted"/>
<dbReference type="GO" id="GO:0050313">
    <property type="term" value="F:sulfur dioxygenase activity"/>
    <property type="evidence" value="ECO:0007669"/>
    <property type="project" value="InterPro"/>
</dbReference>
<evidence type="ECO:0000313" key="3">
    <source>
        <dbReference type="EMBL" id="KAJ5494488.1"/>
    </source>
</evidence>
<dbReference type="InterPro" id="IPR001279">
    <property type="entry name" value="Metallo-B-lactamas"/>
</dbReference>
<dbReference type="Pfam" id="PF00753">
    <property type="entry name" value="Lactamase_B"/>
    <property type="match status" value="1"/>
</dbReference>
<protein>
    <recommendedName>
        <fullName evidence="2">Metallo-beta-lactamase domain-containing protein</fullName>
    </recommendedName>
</protein>
<keyword evidence="4" id="KW-1185">Reference proteome</keyword>
<evidence type="ECO:0000256" key="1">
    <source>
        <dbReference type="ARBA" id="ARBA00022723"/>
    </source>
</evidence>
<dbReference type="Proteomes" id="UP001149954">
    <property type="component" value="Unassembled WGS sequence"/>
</dbReference>
<keyword evidence="1" id="KW-0479">Metal-binding</keyword>
<accession>A0A9W9XKF3</accession>
<dbReference type="PANTHER" id="PTHR43084">
    <property type="entry name" value="PERSULFIDE DIOXYGENASE ETHE1"/>
    <property type="match status" value="1"/>
</dbReference>
<dbReference type="GO" id="GO:0046872">
    <property type="term" value="F:metal ion binding"/>
    <property type="evidence" value="ECO:0007669"/>
    <property type="project" value="UniProtKB-KW"/>
</dbReference>
<evidence type="ECO:0000313" key="4">
    <source>
        <dbReference type="Proteomes" id="UP001149954"/>
    </source>
</evidence>
<dbReference type="InterPro" id="IPR036866">
    <property type="entry name" value="RibonucZ/Hydroxyglut_hydro"/>
</dbReference>
<gene>
    <name evidence="3" type="ORF">N7463_010575</name>
</gene>
<dbReference type="PANTHER" id="PTHR43084:SF1">
    <property type="entry name" value="PERSULFIDE DIOXYGENASE ETHE1, MITOCHONDRIAL"/>
    <property type="match status" value="1"/>
</dbReference>
<sequence length="403" mass="44848">MITFRQQSSSIGRQWSSDLYRLSSRPIRTSMATGFGQLRHIQQAAQTGVSHTPTSSRNGTFIKGTIRQSQKGQPAYSLSRPFSPRSCSIPINQPIPRQVPYSTASSISTEPVINGIFEPVTGTWQYLIADPSTSTAVILDPVLNYDPATQAVTTYTADGLLSSIKEKGYKIDKILETHAHADHLSASSYLQKRLAQDQDHKPPICIGKRIEQVQKLFAERYGVPTEETTGVFDKLFDDDETFTIGNLKGTAIHLPGHTPDHLGYMIGDNLFCGDSIFHVDIGTARCDFPGGDANDLYQSARKLLSFPDHFKIWTGHDYPPDGRNEPVPWVSVQDHKKLNKHLKENICEEEFVTLRKERDAGLAAPRLLHQSLQVNIRAGHLPSPTKFGLRLLHVPLKVTGEAW</sequence>
<dbReference type="SMART" id="SM00849">
    <property type="entry name" value="Lactamase_B"/>
    <property type="match status" value="1"/>
</dbReference>
<dbReference type="Gene3D" id="3.60.15.10">
    <property type="entry name" value="Ribonuclease Z/Hydroxyacylglutathione hydrolase-like"/>
    <property type="match status" value="1"/>
</dbReference>
<dbReference type="InterPro" id="IPR044528">
    <property type="entry name" value="POD-like_MBL-fold"/>
</dbReference>
<dbReference type="GO" id="GO:0006749">
    <property type="term" value="P:glutathione metabolic process"/>
    <property type="evidence" value="ECO:0007669"/>
    <property type="project" value="InterPro"/>
</dbReference>
<dbReference type="AlphaFoldDB" id="A0A9W9XKF3"/>
<comment type="caution">
    <text evidence="3">The sequence shown here is derived from an EMBL/GenBank/DDBJ whole genome shotgun (WGS) entry which is preliminary data.</text>
</comment>